<dbReference type="EMBL" id="JACHEX010000003">
    <property type="protein sequence ID" value="MBB6062949.1"/>
    <property type="molecule type" value="Genomic_DNA"/>
</dbReference>
<dbReference type="Proteomes" id="UP000555828">
    <property type="component" value="Unassembled WGS sequence"/>
</dbReference>
<evidence type="ECO:0000259" key="13">
    <source>
        <dbReference type="Pfam" id="PF00291"/>
    </source>
</evidence>
<evidence type="ECO:0000256" key="4">
    <source>
        <dbReference type="ARBA" id="ARBA00009982"/>
    </source>
</evidence>
<dbReference type="RefSeq" id="WP_184619567.1">
    <property type="nucleotide sequence ID" value="NZ_JACHEX010000003.1"/>
</dbReference>
<organism evidence="14 15">
    <name type="scientific">Thermosipho japonicus</name>
    <dbReference type="NCBI Taxonomy" id="90323"/>
    <lineage>
        <taxon>Bacteria</taxon>
        <taxon>Thermotogati</taxon>
        <taxon>Thermotogota</taxon>
        <taxon>Thermotogae</taxon>
        <taxon>Thermotogales</taxon>
        <taxon>Fervidobacteriaceae</taxon>
        <taxon>Thermosipho</taxon>
    </lineage>
</organism>
<protein>
    <recommendedName>
        <fullName evidence="12">Tryptophan synthase beta chain</fullName>
        <ecNumber evidence="12">4.2.1.20</ecNumber>
    </recommendedName>
</protein>
<evidence type="ECO:0000256" key="1">
    <source>
        <dbReference type="ARBA" id="ARBA00001933"/>
    </source>
</evidence>
<comment type="caution">
    <text evidence="14">The sequence shown here is derived from an EMBL/GenBank/DDBJ whole genome shotgun (WGS) entry which is preliminary data.</text>
</comment>
<dbReference type="InterPro" id="IPR006316">
    <property type="entry name" value="Trp_synth_b-like"/>
</dbReference>
<evidence type="ECO:0000256" key="9">
    <source>
        <dbReference type="ARBA" id="ARBA00023141"/>
    </source>
</evidence>
<evidence type="ECO:0000256" key="5">
    <source>
        <dbReference type="ARBA" id="ARBA00011270"/>
    </source>
</evidence>
<comment type="similarity">
    <text evidence="4 12">Belongs to the TrpB family.</text>
</comment>
<dbReference type="PIRSF" id="PIRSF001413">
    <property type="entry name" value="Trp_syn_beta"/>
    <property type="match status" value="1"/>
</dbReference>
<dbReference type="InterPro" id="IPR006654">
    <property type="entry name" value="Trp_synth_beta"/>
</dbReference>
<comment type="catalytic activity">
    <reaction evidence="11 12">
        <text>(1S,2R)-1-C-(indol-3-yl)glycerol 3-phosphate + L-serine = D-glyceraldehyde 3-phosphate + L-tryptophan + H2O</text>
        <dbReference type="Rhea" id="RHEA:10532"/>
        <dbReference type="ChEBI" id="CHEBI:15377"/>
        <dbReference type="ChEBI" id="CHEBI:33384"/>
        <dbReference type="ChEBI" id="CHEBI:57912"/>
        <dbReference type="ChEBI" id="CHEBI:58866"/>
        <dbReference type="ChEBI" id="CHEBI:59776"/>
        <dbReference type="EC" id="4.2.1.20"/>
    </reaction>
</comment>
<dbReference type="InterPro" id="IPR006653">
    <property type="entry name" value="Trp_synth_b_CS"/>
</dbReference>
<evidence type="ECO:0000313" key="15">
    <source>
        <dbReference type="Proteomes" id="UP000555828"/>
    </source>
</evidence>
<evidence type="ECO:0000313" key="14">
    <source>
        <dbReference type="EMBL" id="MBB6062949.1"/>
    </source>
</evidence>
<dbReference type="InterPro" id="IPR023026">
    <property type="entry name" value="Trp_synth_beta/beta-like"/>
</dbReference>
<dbReference type="GO" id="GO:0004834">
    <property type="term" value="F:tryptophan synthase activity"/>
    <property type="evidence" value="ECO:0007669"/>
    <property type="project" value="UniProtKB-UniRule"/>
</dbReference>
<dbReference type="PANTHER" id="PTHR48077:SF6">
    <property type="entry name" value="TRYPTOPHAN SYNTHASE"/>
    <property type="match status" value="1"/>
</dbReference>
<proteinExistence type="inferred from homology"/>
<keyword evidence="6 12" id="KW-0028">Amino-acid biosynthesis</keyword>
<evidence type="ECO:0000256" key="10">
    <source>
        <dbReference type="ARBA" id="ARBA00023239"/>
    </source>
</evidence>
<evidence type="ECO:0000256" key="8">
    <source>
        <dbReference type="ARBA" id="ARBA00022898"/>
    </source>
</evidence>
<dbReference type="NCBIfam" id="TIGR01415">
    <property type="entry name" value="trpB_rel"/>
    <property type="match status" value="1"/>
</dbReference>
<keyword evidence="10 12" id="KW-0456">Lyase</keyword>
<evidence type="ECO:0000256" key="11">
    <source>
        <dbReference type="ARBA" id="ARBA00049047"/>
    </source>
</evidence>
<dbReference type="HAMAP" id="MF_00133">
    <property type="entry name" value="Trp_synth_beta"/>
    <property type="match status" value="1"/>
</dbReference>
<dbReference type="GO" id="GO:0052684">
    <property type="term" value="F:L-serine hydro-lyase (adding indole, L-tryptophan-forming) activity"/>
    <property type="evidence" value="ECO:0007669"/>
    <property type="project" value="TreeGrafter"/>
</dbReference>
<reference evidence="14 15" key="1">
    <citation type="submission" date="2020-08" db="EMBL/GenBank/DDBJ databases">
        <title>Genomic Encyclopedia of Type Strains, Phase IV (KMG-IV): sequencing the most valuable type-strain genomes for metagenomic binning, comparative biology and taxonomic classification.</title>
        <authorList>
            <person name="Goeker M."/>
        </authorList>
    </citation>
    <scope>NUCLEOTIDE SEQUENCE [LARGE SCALE GENOMIC DNA]</scope>
    <source>
        <strain evidence="14 15">DSM 13481</strain>
    </source>
</reference>
<dbReference type="UniPathway" id="UPA00035">
    <property type="reaction ID" value="UER00044"/>
</dbReference>
<keyword evidence="9 12" id="KW-0057">Aromatic amino acid biosynthesis</keyword>
<feature type="domain" description="Tryptophan synthase beta chain-like PALP" evidence="13">
    <location>
        <begin position="77"/>
        <end position="410"/>
    </location>
</feature>
<feature type="modified residue" description="N6-(pyridoxal phosphate)lysine" evidence="12">
    <location>
        <position position="112"/>
    </location>
</feature>
<keyword evidence="7 12" id="KW-0822">Tryptophan biosynthesis</keyword>
<dbReference type="GO" id="GO:0005737">
    <property type="term" value="C:cytoplasm"/>
    <property type="evidence" value="ECO:0007669"/>
    <property type="project" value="TreeGrafter"/>
</dbReference>
<evidence type="ECO:0000256" key="3">
    <source>
        <dbReference type="ARBA" id="ARBA00004733"/>
    </source>
</evidence>
<dbReference type="EC" id="4.2.1.20" evidence="12"/>
<evidence type="ECO:0000256" key="12">
    <source>
        <dbReference type="HAMAP-Rule" id="MF_00133"/>
    </source>
</evidence>
<dbReference type="PROSITE" id="PS00168">
    <property type="entry name" value="TRP_SYNTHASE_BETA"/>
    <property type="match status" value="1"/>
</dbReference>
<dbReference type="PANTHER" id="PTHR48077">
    <property type="entry name" value="TRYPTOPHAN SYNTHASE-RELATED"/>
    <property type="match status" value="1"/>
</dbReference>
<comment type="cofactor">
    <cofactor evidence="1 12">
        <name>pyridoxal 5'-phosphate</name>
        <dbReference type="ChEBI" id="CHEBI:597326"/>
    </cofactor>
</comment>
<evidence type="ECO:0000256" key="2">
    <source>
        <dbReference type="ARBA" id="ARBA00002786"/>
    </source>
</evidence>
<name>A0A841GSY5_9BACT</name>
<dbReference type="PIRSF" id="PIRSF500824">
    <property type="entry name" value="TrpB_prok"/>
    <property type="match status" value="1"/>
</dbReference>
<dbReference type="SUPFAM" id="SSF53686">
    <property type="entry name" value="Tryptophan synthase beta subunit-like PLP-dependent enzymes"/>
    <property type="match status" value="1"/>
</dbReference>
<dbReference type="NCBIfam" id="NF009057">
    <property type="entry name" value="PRK12391.1"/>
    <property type="match status" value="1"/>
</dbReference>
<dbReference type="InterPro" id="IPR001926">
    <property type="entry name" value="TrpB-like_PALP"/>
</dbReference>
<dbReference type="CDD" id="cd06446">
    <property type="entry name" value="Trp-synth_B"/>
    <property type="match status" value="1"/>
</dbReference>
<dbReference type="GO" id="GO:0030170">
    <property type="term" value="F:pyridoxal phosphate binding"/>
    <property type="evidence" value="ECO:0007669"/>
    <property type="project" value="InterPro"/>
</dbReference>
<dbReference type="InterPro" id="IPR036052">
    <property type="entry name" value="TrpB-like_PALP_sf"/>
</dbReference>
<dbReference type="Gene3D" id="3.40.50.1100">
    <property type="match status" value="2"/>
</dbReference>
<gene>
    <name evidence="12" type="primary">trpB</name>
    <name evidence="14" type="ORF">HNP65_001401</name>
</gene>
<comment type="function">
    <text evidence="2 12">The beta subunit is responsible for the synthesis of L-tryptophan from indole and L-serine.</text>
</comment>
<accession>A0A841GSY5</accession>
<sequence>MREFVNLKFEEMPKVWYNVLSDLPFKLDPPLDPETNNPMSPEKLLKVFPAPLLEQEVNDVDRFIEIPQEILREYAVYRPTPLIRANFLEEYLQTPAKIYYKYEGQSPTGSHKTNTALAQAYYNKISGVKKLYTETGAGQWGSALSYAGLKFGIDVNIYMVRVSFNQKPARKSIMNLFNGKVTPSPSKNTKSGRKYEENHPGSLGIAISEAMEEVLQSNDSKYALGSVLNHVLLHQTIIGLEIKKQLEKLNIQPDVIIGCHGGGSNFGGTILPFIPDKLSGKNIRFIACEPESCPTLTKGEYRYDFGDTAGFTPLLKMYTLGKDFVPPSIHAGGLRYHGAAPIISALLNHNLIEAKAFSQEETFKAARLFSKLEGIIPAPESSHAIAGAIKEALNAKKENKEKIIVFTLSGHGLFDLNAYI</sequence>
<dbReference type="AlphaFoldDB" id="A0A841GSY5"/>
<comment type="subunit">
    <text evidence="5 12">Tetramer of two alpha and two beta chains.</text>
</comment>
<dbReference type="Pfam" id="PF00291">
    <property type="entry name" value="PALP"/>
    <property type="match status" value="1"/>
</dbReference>
<keyword evidence="15" id="KW-1185">Reference proteome</keyword>
<keyword evidence="8 12" id="KW-0663">Pyridoxal phosphate</keyword>
<evidence type="ECO:0000256" key="6">
    <source>
        <dbReference type="ARBA" id="ARBA00022605"/>
    </source>
</evidence>
<evidence type="ECO:0000256" key="7">
    <source>
        <dbReference type="ARBA" id="ARBA00022822"/>
    </source>
</evidence>
<comment type="pathway">
    <text evidence="3 12">Amino-acid biosynthesis; L-tryptophan biosynthesis; L-tryptophan from chorismate: step 5/5.</text>
</comment>